<keyword evidence="1" id="KW-0520">NAD</keyword>
<dbReference type="Pfam" id="PF01582">
    <property type="entry name" value="TIR"/>
    <property type="match status" value="2"/>
</dbReference>
<evidence type="ECO:0000313" key="4">
    <source>
        <dbReference type="Proteomes" id="UP000000226"/>
    </source>
</evidence>
<proteinExistence type="predicted"/>
<dbReference type="InterPro" id="IPR044974">
    <property type="entry name" value="Disease_R_plants"/>
</dbReference>
<dbReference type="InterPro" id="IPR002182">
    <property type="entry name" value="NB-ARC"/>
</dbReference>
<dbReference type="SUPFAM" id="SSF52200">
    <property type="entry name" value="Toll/Interleukin receptor TIR domain"/>
    <property type="match status" value="2"/>
</dbReference>
<dbReference type="Proteomes" id="UP000000226">
    <property type="component" value="Chromosome 8"/>
</dbReference>
<dbReference type="OrthoDB" id="1435125at2759"/>
<keyword evidence="4" id="KW-1185">Reference proteome</keyword>
<dbReference type="Pfam" id="PF00931">
    <property type="entry name" value="NB-ARC"/>
    <property type="match status" value="1"/>
</dbReference>
<protein>
    <recommendedName>
        <fullName evidence="2">TIR domain-containing protein</fullName>
    </recommendedName>
</protein>
<dbReference type="PROSITE" id="PS50104">
    <property type="entry name" value="TIR"/>
    <property type="match status" value="2"/>
</dbReference>
<dbReference type="SMART" id="SM00255">
    <property type="entry name" value="TIR"/>
    <property type="match status" value="2"/>
</dbReference>
<dbReference type="PRINTS" id="PR00364">
    <property type="entry name" value="DISEASERSIST"/>
</dbReference>
<dbReference type="GO" id="GO:0007165">
    <property type="term" value="P:signal transduction"/>
    <property type="evidence" value="ECO:0007669"/>
    <property type="project" value="InterPro"/>
</dbReference>
<dbReference type="AlphaFoldDB" id="V7B990"/>
<dbReference type="InterPro" id="IPR000157">
    <property type="entry name" value="TIR_dom"/>
</dbReference>
<dbReference type="OMA" id="QANGMEE"/>
<organism evidence="3 4">
    <name type="scientific">Phaseolus vulgaris</name>
    <name type="common">Kidney bean</name>
    <name type="synonym">French bean</name>
    <dbReference type="NCBI Taxonomy" id="3885"/>
    <lineage>
        <taxon>Eukaryota</taxon>
        <taxon>Viridiplantae</taxon>
        <taxon>Streptophyta</taxon>
        <taxon>Embryophyta</taxon>
        <taxon>Tracheophyta</taxon>
        <taxon>Spermatophyta</taxon>
        <taxon>Magnoliopsida</taxon>
        <taxon>eudicotyledons</taxon>
        <taxon>Gunneridae</taxon>
        <taxon>Pentapetalae</taxon>
        <taxon>rosids</taxon>
        <taxon>fabids</taxon>
        <taxon>Fabales</taxon>
        <taxon>Fabaceae</taxon>
        <taxon>Papilionoideae</taxon>
        <taxon>50 kb inversion clade</taxon>
        <taxon>NPAAA clade</taxon>
        <taxon>indigoferoid/millettioid clade</taxon>
        <taxon>Phaseoleae</taxon>
        <taxon>Phaseolus</taxon>
    </lineage>
</organism>
<dbReference type="Gene3D" id="3.40.50.300">
    <property type="entry name" value="P-loop containing nucleotide triphosphate hydrolases"/>
    <property type="match status" value="1"/>
</dbReference>
<dbReference type="EMBL" id="CM002295">
    <property type="protein sequence ID" value="ESW13428.1"/>
    <property type="molecule type" value="Genomic_DNA"/>
</dbReference>
<dbReference type="GO" id="GO:0006952">
    <property type="term" value="P:defense response"/>
    <property type="evidence" value="ECO:0007669"/>
    <property type="project" value="InterPro"/>
</dbReference>
<dbReference type="PANTHER" id="PTHR11017:SF587">
    <property type="entry name" value="NB-ARC DOMAIN PROTEIN"/>
    <property type="match status" value="1"/>
</dbReference>
<dbReference type="SUPFAM" id="SSF52540">
    <property type="entry name" value="P-loop containing nucleoside triphosphate hydrolases"/>
    <property type="match status" value="1"/>
</dbReference>
<dbReference type="InterPro" id="IPR027417">
    <property type="entry name" value="P-loop_NTPase"/>
</dbReference>
<dbReference type="InterPro" id="IPR042197">
    <property type="entry name" value="Apaf_helical"/>
</dbReference>
<dbReference type="InterPro" id="IPR035897">
    <property type="entry name" value="Toll_tir_struct_dom_sf"/>
</dbReference>
<name>V7B990_PHAVU</name>
<feature type="domain" description="TIR" evidence="2">
    <location>
        <begin position="444"/>
        <end position="585"/>
    </location>
</feature>
<dbReference type="STRING" id="3885.V7B990"/>
<sequence>MGKHGEEEERLGFTYDVFISFRGEDTRNTFIGHLRRELGRMGIKSFNDDRNMRIGESLSPALSKAIEESKIFIVVFSEKYASSTWCLDELVRIIERSKMKKKMHLVYPVFYHVDPSDIEHERNSFGKHMKAHEKEIGKESQRMQDWRSAFSQAAVDFQGRHISTGDDESYCIKEIVAKVHEYITPKSLYSGQNPVGLDACIEEVMSLLEMKPYDKTVNMLGIYGLGGIGKTELAIALYNTILQHFDAASFLSDVREKSSRINGIKDLQKTLLSEMFEELETELGSTSKGMTEIEEKLQKKKVLLVLDDVGDKDQLENLAGGGKWFGPGSRIIITTREKDVLISHQVKNMYEMKELDDLHSLELFCWNAFRQSYPKTGFEDVSLRAVDYAKGLPLALKRIGSDLATFHESLEDWEMAMEEYERTPNKKIQDVLKISYDKLDDKAKQISLFISFRGEDTRYTFIGHLRRELGRRGIKSFNDDRNMRIGESLPPALSKAIEESKIFIVVFSENYASSTRCLDELVRIIERSKMKEKKQLVYPVFYHVDPSDIRHERNSFGKHMKAHEHEIGKESQKMQAWRSALSQAFDFPGRHIITTGYV</sequence>
<dbReference type="Gene3D" id="1.10.8.430">
    <property type="entry name" value="Helical domain of apoptotic protease-activating factors"/>
    <property type="match status" value="1"/>
</dbReference>
<dbReference type="FunFam" id="3.40.50.10140:FF:000007">
    <property type="entry name" value="Disease resistance protein (TIR-NBS-LRR class)"/>
    <property type="match status" value="2"/>
</dbReference>
<feature type="domain" description="TIR" evidence="2">
    <location>
        <begin position="13"/>
        <end position="183"/>
    </location>
</feature>
<evidence type="ECO:0000259" key="2">
    <source>
        <dbReference type="PROSITE" id="PS50104"/>
    </source>
</evidence>
<reference evidence="4" key="1">
    <citation type="journal article" date="2014" name="Nat. Genet.">
        <title>A reference genome for common bean and genome-wide analysis of dual domestications.</title>
        <authorList>
            <person name="Schmutz J."/>
            <person name="McClean P.E."/>
            <person name="Mamidi S."/>
            <person name="Wu G.A."/>
            <person name="Cannon S.B."/>
            <person name="Grimwood J."/>
            <person name="Jenkins J."/>
            <person name="Shu S."/>
            <person name="Song Q."/>
            <person name="Chavarro C."/>
            <person name="Torres-Torres M."/>
            <person name="Geffroy V."/>
            <person name="Moghaddam S.M."/>
            <person name="Gao D."/>
            <person name="Abernathy B."/>
            <person name="Barry K."/>
            <person name="Blair M."/>
            <person name="Brick M.A."/>
            <person name="Chovatia M."/>
            <person name="Gepts P."/>
            <person name="Goodstein D.M."/>
            <person name="Gonzales M."/>
            <person name="Hellsten U."/>
            <person name="Hyten D.L."/>
            <person name="Jia G."/>
            <person name="Kelly J.D."/>
            <person name="Kudrna D."/>
            <person name="Lee R."/>
            <person name="Richard M.M."/>
            <person name="Miklas P.N."/>
            <person name="Osorno J.M."/>
            <person name="Rodrigues J."/>
            <person name="Thareau V."/>
            <person name="Urrea C.A."/>
            <person name="Wang M."/>
            <person name="Yu Y."/>
            <person name="Zhang M."/>
            <person name="Wing R.A."/>
            <person name="Cregan P.B."/>
            <person name="Rokhsar D.S."/>
            <person name="Jackson S.A."/>
        </authorList>
    </citation>
    <scope>NUCLEOTIDE SEQUENCE [LARGE SCALE GENOMIC DNA]</scope>
    <source>
        <strain evidence="4">cv. G19833</strain>
    </source>
</reference>
<dbReference type="PANTHER" id="PTHR11017">
    <property type="entry name" value="LEUCINE-RICH REPEAT-CONTAINING PROTEIN"/>
    <property type="match status" value="1"/>
</dbReference>
<dbReference type="Gramene" id="ESW13428">
    <property type="protein sequence ID" value="ESW13428"/>
    <property type="gene ID" value="PHAVU_008G195300g"/>
</dbReference>
<gene>
    <name evidence="3" type="ORF">PHAVU_008G195300g</name>
</gene>
<accession>V7B990</accession>
<evidence type="ECO:0000256" key="1">
    <source>
        <dbReference type="ARBA" id="ARBA00023027"/>
    </source>
</evidence>
<dbReference type="Gene3D" id="3.40.50.10140">
    <property type="entry name" value="Toll/interleukin-1 receptor homology (TIR) domain"/>
    <property type="match status" value="2"/>
</dbReference>
<evidence type="ECO:0000313" key="3">
    <source>
        <dbReference type="EMBL" id="ESW13428.1"/>
    </source>
</evidence>
<dbReference type="GO" id="GO:0043531">
    <property type="term" value="F:ADP binding"/>
    <property type="evidence" value="ECO:0007669"/>
    <property type="project" value="InterPro"/>
</dbReference>